<dbReference type="AlphaFoldDB" id="A0A371CLL3"/>
<feature type="region of interest" description="Disordered" evidence="1">
    <location>
        <begin position="18"/>
        <end position="83"/>
    </location>
</feature>
<dbReference type="EMBL" id="KZ857521">
    <property type="protein sequence ID" value="RDX41172.1"/>
    <property type="molecule type" value="Genomic_DNA"/>
</dbReference>
<evidence type="ECO:0000313" key="2">
    <source>
        <dbReference type="EMBL" id="RDX41172.1"/>
    </source>
</evidence>
<proteinExistence type="predicted"/>
<evidence type="ECO:0000256" key="1">
    <source>
        <dbReference type="SAM" id="MobiDB-lite"/>
    </source>
</evidence>
<organism evidence="2 3">
    <name type="scientific">Lentinus brumalis</name>
    <dbReference type="NCBI Taxonomy" id="2498619"/>
    <lineage>
        <taxon>Eukaryota</taxon>
        <taxon>Fungi</taxon>
        <taxon>Dikarya</taxon>
        <taxon>Basidiomycota</taxon>
        <taxon>Agaricomycotina</taxon>
        <taxon>Agaricomycetes</taxon>
        <taxon>Polyporales</taxon>
        <taxon>Polyporaceae</taxon>
        <taxon>Lentinus</taxon>
    </lineage>
</organism>
<accession>A0A371CLL3</accession>
<reference evidence="2 3" key="1">
    <citation type="journal article" date="2018" name="Biotechnol. Biofuels">
        <title>Integrative visual omics of the white-rot fungus Polyporus brumalis exposes the biotechnological potential of its oxidative enzymes for delignifying raw plant biomass.</title>
        <authorList>
            <person name="Miyauchi S."/>
            <person name="Rancon A."/>
            <person name="Drula E."/>
            <person name="Hage H."/>
            <person name="Chaduli D."/>
            <person name="Favel A."/>
            <person name="Grisel S."/>
            <person name="Henrissat B."/>
            <person name="Herpoel-Gimbert I."/>
            <person name="Ruiz-Duenas F.J."/>
            <person name="Chevret D."/>
            <person name="Hainaut M."/>
            <person name="Lin J."/>
            <person name="Wang M."/>
            <person name="Pangilinan J."/>
            <person name="Lipzen A."/>
            <person name="Lesage-Meessen L."/>
            <person name="Navarro D."/>
            <person name="Riley R."/>
            <person name="Grigoriev I.V."/>
            <person name="Zhou S."/>
            <person name="Raouche S."/>
            <person name="Rosso M.N."/>
        </authorList>
    </citation>
    <scope>NUCLEOTIDE SEQUENCE [LARGE SCALE GENOMIC DNA]</scope>
    <source>
        <strain evidence="2 3">BRFM 1820</strain>
    </source>
</reference>
<protein>
    <submittedName>
        <fullName evidence="2">Uncharacterized protein</fullName>
    </submittedName>
</protein>
<name>A0A371CLL3_9APHY</name>
<evidence type="ECO:0000313" key="3">
    <source>
        <dbReference type="Proteomes" id="UP000256964"/>
    </source>
</evidence>
<dbReference type="Proteomes" id="UP000256964">
    <property type="component" value="Unassembled WGS sequence"/>
</dbReference>
<keyword evidence="3" id="KW-1185">Reference proteome</keyword>
<sequence>MMQKTSVRHSCNSGTLTTHLFILSSTPPHDHHPPQPPARSPHLPSPHHHPRTDHTARTAHPSAPLPRPTSNSRCDFTSSLGDGGKVICATYMALSALGRK</sequence>
<gene>
    <name evidence="2" type="ORF">OH76DRAFT_249211</name>
</gene>
<feature type="compositionally biased region" description="Polar residues" evidence="1">
    <location>
        <begin position="68"/>
        <end position="80"/>
    </location>
</feature>